<reference evidence="2 3" key="1">
    <citation type="submission" date="2016-10" db="EMBL/GenBank/DDBJ databases">
        <authorList>
            <person name="de Groot N.N."/>
        </authorList>
    </citation>
    <scope>NUCLEOTIDE SEQUENCE [LARGE SCALE GENOMIC DNA]</scope>
    <source>
        <strain evidence="2 3">DSM 44778</strain>
    </source>
</reference>
<dbReference type="RefSeq" id="WP_175482403.1">
    <property type="nucleotide sequence ID" value="NZ_FORR01000009.1"/>
</dbReference>
<keyword evidence="1" id="KW-0472">Membrane</keyword>
<dbReference type="AlphaFoldDB" id="A0A1I3R4R7"/>
<gene>
    <name evidence="2" type="ORF">SAMN05421852_1099</name>
</gene>
<name>A0A1I3R4R7_9BACL</name>
<organism evidence="2 3">
    <name type="scientific">Thermoflavimicrobium dichotomicum</name>
    <dbReference type="NCBI Taxonomy" id="46223"/>
    <lineage>
        <taxon>Bacteria</taxon>
        <taxon>Bacillati</taxon>
        <taxon>Bacillota</taxon>
        <taxon>Bacilli</taxon>
        <taxon>Bacillales</taxon>
        <taxon>Thermoactinomycetaceae</taxon>
        <taxon>Thermoflavimicrobium</taxon>
    </lineage>
</organism>
<dbReference type="Pfam" id="PF12670">
    <property type="entry name" value="DUF3792"/>
    <property type="match status" value="1"/>
</dbReference>
<dbReference type="InterPro" id="IPR023804">
    <property type="entry name" value="DUF3792_TM"/>
</dbReference>
<proteinExistence type="predicted"/>
<accession>A0A1I3R4R7</accession>
<sequence>MKGSVYSKLKYKLSSPWIAGQLAIWFMVFLLSLISALLVTYSSLKTSSLTQMAYAMNGIALFAGGYTAGKKAGRKGWYFGGLQGCIYSLLLILIAFLGFDISVQSHAILFIGTAFLISAVGGILGVNLKK</sequence>
<keyword evidence="1" id="KW-1133">Transmembrane helix</keyword>
<keyword evidence="3" id="KW-1185">Reference proteome</keyword>
<dbReference type="Proteomes" id="UP000199545">
    <property type="component" value="Unassembled WGS sequence"/>
</dbReference>
<protein>
    <submittedName>
        <fullName evidence="2">Putative membrane protein, TIGR04086 family</fullName>
    </submittedName>
</protein>
<feature type="transmembrane region" description="Helical" evidence="1">
    <location>
        <begin position="52"/>
        <end position="69"/>
    </location>
</feature>
<feature type="transmembrane region" description="Helical" evidence="1">
    <location>
        <begin position="76"/>
        <end position="99"/>
    </location>
</feature>
<feature type="transmembrane region" description="Helical" evidence="1">
    <location>
        <begin position="21"/>
        <end position="40"/>
    </location>
</feature>
<keyword evidence="1" id="KW-0812">Transmembrane</keyword>
<evidence type="ECO:0000313" key="3">
    <source>
        <dbReference type="Proteomes" id="UP000199545"/>
    </source>
</evidence>
<feature type="transmembrane region" description="Helical" evidence="1">
    <location>
        <begin position="105"/>
        <end position="128"/>
    </location>
</feature>
<evidence type="ECO:0000313" key="2">
    <source>
        <dbReference type="EMBL" id="SFJ41020.1"/>
    </source>
</evidence>
<dbReference type="STRING" id="46223.SAMN05421852_1099"/>
<dbReference type="NCBIfam" id="TIGR04086">
    <property type="entry name" value="TIGR04086_membr"/>
    <property type="match status" value="1"/>
</dbReference>
<evidence type="ECO:0000256" key="1">
    <source>
        <dbReference type="SAM" id="Phobius"/>
    </source>
</evidence>
<dbReference type="EMBL" id="FORR01000009">
    <property type="protein sequence ID" value="SFJ41020.1"/>
    <property type="molecule type" value="Genomic_DNA"/>
</dbReference>